<protein>
    <submittedName>
        <fullName evidence="2">Transposase</fullName>
    </submittedName>
</protein>
<reference evidence="2" key="1">
    <citation type="submission" date="2020-11" db="EMBL/GenBank/DDBJ databases">
        <title>Whole-genome analyses of Nonomuraea sp. K274.</title>
        <authorList>
            <person name="Veyisoglu A."/>
        </authorList>
    </citation>
    <scope>NUCLEOTIDE SEQUENCE</scope>
    <source>
        <strain evidence="2">K274</strain>
    </source>
</reference>
<organism evidence="2 3">
    <name type="scientific">Nonomuraea cypriaca</name>
    <dbReference type="NCBI Taxonomy" id="1187855"/>
    <lineage>
        <taxon>Bacteria</taxon>
        <taxon>Bacillati</taxon>
        <taxon>Actinomycetota</taxon>
        <taxon>Actinomycetes</taxon>
        <taxon>Streptosporangiales</taxon>
        <taxon>Streptosporangiaceae</taxon>
        <taxon>Nonomuraea</taxon>
    </lineage>
</organism>
<accession>A0A931F4R1</accession>
<proteinExistence type="predicted"/>
<evidence type="ECO:0000313" key="2">
    <source>
        <dbReference type="EMBL" id="MBF8191376.1"/>
    </source>
</evidence>
<dbReference type="InterPro" id="IPR038721">
    <property type="entry name" value="IS701-like_DDE_dom"/>
</dbReference>
<gene>
    <name evidence="2" type="ORF">ITP53_37890</name>
</gene>
<dbReference type="Pfam" id="PF13546">
    <property type="entry name" value="DDE_5"/>
    <property type="match status" value="1"/>
</dbReference>
<comment type="caution">
    <text evidence="2">The sequence shown here is derived from an EMBL/GenBank/DDBJ whole genome shotgun (WGS) entry which is preliminary data.</text>
</comment>
<evidence type="ECO:0000259" key="1">
    <source>
        <dbReference type="Pfam" id="PF13546"/>
    </source>
</evidence>
<dbReference type="EMBL" id="JADOGI010000158">
    <property type="protein sequence ID" value="MBF8191376.1"/>
    <property type="molecule type" value="Genomic_DNA"/>
</dbReference>
<keyword evidence="3" id="KW-1185">Reference proteome</keyword>
<dbReference type="AlphaFoldDB" id="A0A931F4R1"/>
<feature type="domain" description="Transposase IS701-like DDE" evidence="1">
    <location>
        <begin position="8"/>
        <end position="195"/>
    </location>
</feature>
<sequence length="287" mass="31701">MTEACLPRGARPRFAIDATPYPRPDAECSPGRWHVHHDACRCDGTCKTIPGWEYQFVAALGQLRSAWTALVDVARTTHGTRLAVTAEQIRALIGRLQTAGQAAGALPAPVAVLDAGYPATALTTALTGMNVHLVVRLPAKNVYYRDPLTWPGKVGRPGKFGQRIKCVDDPQPEPDEELLLPDTSRYGTVRLACWRHVHPKVHGDRTYFAGWDGDLPIIKGNLVRVQVEHLPDGRTPPTSMWLWHAGPTILALDEVWRAYLARFDEEHTFKFGKGTLGLIAAKLRTPE</sequence>
<name>A0A931F4R1_9ACTN</name>
<dbReference type="Proteomes" id="UP000605361">
    <property type="component" value="Unassembled WGS sequence"/>
</dbReference>
<evidence type="ECO:0000313" key="3">
    <source>
        <dbReference type="Proteomes" id="UP000605361"/>
    </source>
</evidence>